<feature type="region of interest" description="Disordered" evidence="2">
    <location>
        <begin position="25"/>
        <end position="48"/>
    </location>
</feature>
<dbReference type="InterPro" id="IPR029063">
    <property type="entry name" value="SAM-dependent_MTases_sf"/>
</dbReference>
<organism evidence="4 5">
    <name type="scientific">Emiliania huxleyi (strain CCMP1516)</name>
    <dbReference type="NCBI Taxonomy" id="280463"/>
    <lineage>
        <taxon>Eukaryota</taxon>
        <taxon>Haptista</taxon>
        <taxon>Haptophyta</taxon>
        <taxon>Prymnesiophyceae</taxon>
        <taxon>Isochrysidales</taxon>
        <taxon>Noelaerhabdaceae</taxon>
        <taxon>Emiliania</taxon>
    </lineage>
</organism>
<dbReference type="Gene3D" id="3.40.50.150">
    <property type="entry name" value="Vaccinia Virus protein VP39"/>
    <property type="match status" value="1"/>
</dbReference>
<reference evidence="4" key="2">
    <citation type="submission" date="2024-10" db="UniProtKB">
        <authorList>
            <consortium name="EnsemblProtists"/>
        </authorList>
    </citation>
    <scope>IDENTIFICATION</scope>
</reference>
<dbReference type="SUPFAM" id="SSF53335">
    <property type="entry name" value="S-adenosyl-L-methionine-dependent methyltransferases"/>
    <property type="match status" value="1"/>
</dbReference>
<reference evidence="5" key="1">
    <citation type="journal article" date="2013" name="Nature">
        <title>Pan genome of the phytoplankton Emiliania underpins its global distribution.</title>
        <authorList>
            <person name="Read B.A."/>
            <person name="Kegel J."/>
            <person name="Klute M.J."/>
            <person name="Kuo A."/>
            <person name="Lefebvre S.C."/>
            <person name="Maumus F."/>
            <person name="Mayer C."/>
            <person name="Miller J."/>
            <person name="Monier A."/>
            <person name="Salamov A."/>
            <person name="Young J."/>
            <person name="Aguilar M."/>
            <person name="Claverie J.M."/>
            <person name="Frickenhaus S."/>
            <person name="Gonzalez K."/>
            <person name="Herman E.K."/>
            <person name="Lin Y.C."/>
            <person name="Napier J."/>
            <person name="Ogata H."/>
            <person name="Sarno A.F."/>
            <person name="Shmutz J."/>
            <person name="Schroeder D."/>
            <person name="de Vargas C."/>
            <person name="Verret F."/>
            <person name="von Dassow P."/>
            <person name="Valentin K."/>
            <person name="Van de Peer Y."/>
            <person name="Wheeler G."/>
            <person name="Dacks J.B."/>
            <person name="Delwiche C.F."/>
            <person name="Dyhrman S.T."/>
            <person name="Glockner G."/>
            <person name="John U."/>
            <person name="Richards T."/>
            <person name="Worden A.Z."/>
            <person name="Zhang X."/>
            <person name="Grigoriev I.V."/>
            <person name="Allen A.E."/>
            <person name="Bidle K."/>
            <person name="Borodovsky M."/>
            <person name="Bowler C."/>
            <person name="Brownlee C."/>
            <person name="Cock J.M."/>
            <person name="Elias M."/>
            <person name="Gladyshev V.N."/>
            <person name="Groth M."/>
            <person name="Guda C."/>
            <person name="Hadaegh A."/>
            <person name="Iglesias-Rodriguez M.D."/>
            <person name="Jenkins J."/>
            <person name="Jones B.M."/>
            <person name="Lawson T."/>
            <person name="Leese F."/>
            <person name="Lindquist E."/>
            <person name="Lobanov A."/>
            <person name="Lomsadze A."/>
            <person name="Malik S.B."/>
            <person name="Marsh M.E."/>
            <person name="Mackinder L."/>
            <person name="Mock T."/>
            <person name="Mueller-Roeber B."/>
            <person name="Pagarete A."/>
            <person name="Parker M."/>
            <person name="Probert I."/>
            <person name="Quesneville H."/>
            <person name="Raines C."/>
            <person name="Rensing S.A."/>
            <person name="Riano-Pachon D.M."/>
            <person name="Richier S."/>
            <person name="Rokitta S."/>
            <person name="Shiraiwa Y."/>
            <person name="Soanes D.M."/>
            <person name="van der Giezen M."/>
            <person name="Wahlund T.M."/>
            <person name="Williams B."/>
            <person name="Wilson W."/>
            <person name="Wolfe G."/>
            <person name="Wurch L.L."/>
        </authorList>
    </citation>
    <scope>NUCLEOTIDE SEQUENCE</scope>
</reference>
<sequence>MVRWVHTHVFEDSLHASWSERASSGAHANLSDSRAAGRRAPRGSGSGGLRCARVLRTNLPAHGSLQLRAAGPMRHGPMVVSMRVHLPTAAGCAACSRAGCLQRPGWRCGGDACLSLRRSGQREQAARFAPLCAFGDVGHGWSRISAGAGLFAGGRAGDGFDEIVLLAGARPVILSLDDHARAGGAALPLCAMDGDHLQGRWLRNCDPAAIRRPERYAYGSPLPRTNGSWDYRLCSRMGYAQRARTREALAWSWVPDQCALRQVDGAEFGAWLAGRRLLFWGDSLSGQAFYSLLFSLGAEVERVLGHAPMVDELRRPLSAPWAWWEPLLRRADIVVANVGHHYRALDGRYARYGAMVRAALARFDARMPPHAHLVFRTSNIGHLGCERAAAPLPSRAAAWSALGGWEWSAPPFQPEYFGQARAGVADVYDWRAPPSHESLWATLAASAAGGGLRGRIALLNVSHLDLRADGHVADAMGLHADASKAAKPPDCLHYCLPGPADAWAHAIYNLLLNNPRYRRRRSRTERPTSGLCKKLKDEPNVSPHSGFGSAQRSSSRPTRELLKLFGASLQLHPCVLMESTWSEVTVAGRCIHLLTPTAQSIASEVGAADIDGPGDAELHTWAVPWESGLFAQMALWDLSNLDVTDLGCGLGLAGCFASLQGARSVLFADRCEAAVRCALRSAAACPGGATCNEVLYTATAVEQLTTLVLSPALRPNGIAVFCGCDRGLWDRLEDSLTAAGLHVQCLNGFVEGAEERRNQTGGVAGNAPAAALAERLEGLEHARASCGAEHASWMVEAVVCASYLPNLAAAELGAPLRAFCACLMDEVQQLMHEPLQALGAALAASVTTRGLRLQLHTILTVSRTPAEAEYRHELLHADAFDGTVLALAFLCSKMGTRLFPNARFVEPPLEQFLRGGLAEGTIPYPGKKLPHELLLRVLESVDDFSDCAAFSLATPRLASSPIAVGSRGSWTYDSPLR</sequence>
<dbReference type="EnsemblProtists" id="EOD08756">
    <property type="protein sequence ID" value="EOD08756"/>
    <property type="gene ID" value="EMIHUDRAFT_216990"/>
</dbReference>
<dbReference type="InterPro" id="IPR026057">
    <property type="entry name" value="TBL_C"/>
</dbReference>
<evidence type="ECO:0000313" key="5">
    <source>
        <dbReference type="Proteomes" id="UP000013827"/>
    </source>
</evidence>
<dbReference type="GO" id="GO:0016413">
    <property type="term" value="F:O-acetyltransferase activity"/>
    <property type="evidence" value="ECO:0007669"/>
    <property type="project" value="InterPro"/>
</dbReference>
<evidence type="ECO:0000313" key="4">
    <source>
        <dbReference type="EnsemblProtists" id="EOD08756"/>
    </source>
</evidence>
<dbReference type="KEGG" id="ehx:EMIHUDRAFT_216990"/>
<dbReference type="Proteomes" id="UP000013827">
    <property type="component" value="Unassembled WGS sequence"/>
</dbReference>
<dbReference type="PaxDb" id="2903-EOD08756"/>
<dbReference type="PANTHER" id="PTHR32285:SF48">
    <property type="entry name" value="PROTEIN TRICHOME BIREFRINGENCE-LIKE 19"/>
    <property type="match status" value="1"/>
</dbReference>
<dbReference type="InterPro" id="IPR029962">
    <property type="entry name" value="TBL"/>
</dbReference>
<feature type="domain" description="Trichome birefringence-like C-terminal" evidence="3">
    <location>
        <begin position="454"/>
        <end position="508"/>
    </location>
</feature>
<proteinExistence type="inferred from homology"/>
<name>A0A0D3IBX1_EMIH1</name>
<accession>A0A0D3IBX1</accession>
<dbReference type="AlphaFoldDB" id="A0A0D3IBX1"/>
<dbReference type="PANTHER" id="PTHR32285">
    <property type="entry name" value="PROTEIN TRICHOME BIREFRINGENCE-LIKE 9-RELATED"/>
    <property type="match status" value="1"/>
</dbReference>
<comment type="similarity">
    <text evidence="1">Belongs to the PC-esterase family. TBL subfamily.</text>
</comment>
<feature type="region of interest" description="Disordered" evidence="2">
    <location>
        <begin position="519"/>
        <end position="555"/>
    </location>
</feature>
<dbReference type="Pfam" id="PF13839">
    <property type="entry name" value="PC-Esterase"/>
    <property type="match status" value="1"/>
</dbReference>
<dbReference type="GeneID" id="17254979"/>
<dbReference type="RefSeq" id="XP_005761185.1">
    <property type="nucleotide sequence ID" value="XM_005761128.1"/>
</dbReference>
<evidence type="ECO:0000256" key="1">
    <source>
        <dbReference type="ARBA" id="ARBA00007727"/>
    </source>
</evidence>
<protein>
    <recommendedName>
        <fullName evidence="3">Trichome birefringence-like C-terminal domain-containing protein</fullName>
    </recommendedName>
</protein>
<evidence type="ECO:0000256" key="2">
    <source>
        <dbReference type="SAM" id="MobiDB-lite"/>
    </source>
</evidence>
<dbReference type="HOGENOM" id="CLU_304288_0_0_1"/>
<evidence type="ECO:0000259" key="3">
    <source>
        <dbReference type="Pfam" id="PF13839"/>
    </source>
</evidence>
<dbReference type="STRING" id="2903.R1DD34"/>
<keyword evidence="5" id="KW-1185">Reference proteome</keyword>